<dbReference type="NCBIfam" id="NF037970">
    <property type="entry name" value="vanZ_1"/>
    <property type="match status" value="1"/>
</dbReference>
<name>A0A1M6E920_9FLAO</name>
<keyword evidence="4" id="KW-1185">Reference proteome</keyword>
<protein>
    <submittedName>
        <fullName evidence="3">VanZ like family protein</fullName>
    </submittedName>
</protein>
<feature type="domain" description="VanZ-like" evidence="2">
    <location>
        <begin position="39"/>
        <end position="125"/>
    </location>
</feature>
<dbReference type="InterPro" id="IPR006976">
    <property type="entry name" value="VanZ-like"/>
</dbReference>
<dbReference type="EMBL" id="FQYP01000003">
    <property type="protein sequence ID" value="SHI81945.1"/>
    <property type="molecule type" value="Genomic_DNA"/>
</dbReference>
<keyword evidence="1" id="KW-1133">Transmembrane helix</keyword>
<keyword evidence="1" id="KW-0472">Membrane</keyword>
<dbReference type="AlphaFoldDB" id="A0A1M6E920"/>
<feature type="transmembrane region" description="Helical" evidence="1">
    <location>
        <begin position="45"/>
        <end position="64"/>
    </location>
</feature>
<keyword evidence="1" id="KW-0812">Transmembrane</keyword>
<reference evidence="4" key="1">
    <citation type="submission" date="2016-11" db="EMBL/GenBank/DDBJ databases">
        <authorList>
            <person name="Varghese N."/>
            <person name="Submissions S."/>
        </authorList>
    </citation>
    <scope>NUCLEOTIDE SEQUENCE [LARGE SCALE GENOMIC DNA]</scope>
    <source>
        <strain evidence="4">DSM 22623</strain>
    </source>
</reference>
<feature type="transmembrane region" description="Helical" evidence="1">
    <location>
        <begin position="12"/>
        <end position="33"/>
    </location>
</feature>
<dbReference type="PANTHER" id="PTHR28008:SF1">
    <property type="entry name" value="DOMAIN PROTEIN, PUTATIVE (AFU_ORTHOLOGUE AFUA_3G10980)-RELATED"/>
    <property type="match status" value="1"/>
</dbReference>
<evidence type="ECO:0000313" key="4">
    <source>
        <dbReference type="Proteomes" id="UP000184432"/>
    </source>
</evidence>
<accession>A0A1M6E920</accession>
<evidence type="ECO:0000256" key="1">
    <source>
        <dbReference type="SAM" id="Phobius"/>
    </source>
</evidence>
<organism evidence="3 4">
    <name type="scientific">Aquimarina spongiae</name>
    <dbReference type="NCBI Taxonomy" id="570521"/>
    <lineage>
        <taxon>Bacteria</taxon>
        <taxon>Pseudomonadati</taxon>
        <taxon>Bacteroidota</taxon>
        <taxon>Flavobacteriia</taxon>
        <taxon>Flavobacteriales</taxon>
        <taxon>Flavobacteriaceae</taxon>
        <taxon>Aquimarina</taxon>
    </lineage>
</organism>
<evidence type="ECO:0000313" key="3">
    <source>
        <dbReference type="EMBL" id="SHI81945.1"/>
    </source>
</evidence>
<dbReference type="Proteomes" id="UP000184432">
    <property type="component" value="Unassembled WGS sequence"/>
</dbReference>
<dbReference type="STRING" id="570521.SAMN04488508_103287"/>
<feature type="transmembrane region" description="Helical" evidence="1">
    <location>
        <begin position="76"/>
        <end position="96"/>
    </location>
</feature>
<dbReference type="PANTHER" id="PTHR28008">
    <property type="entry name" value="DOMAIN PROTEIN, PUTATIVE (AFU_ORTHOLOGUE AFUA_3G10980)-RELATED"/>
    <property type="match status" value="1"/>
</dbReference>
<evidence type="ECO:0000259" key="2">
    <source>
        <dbReference type="Pfam" id="PF04892"/>
    </source>
</evidence>
<feature type="transmembrane region" description="Helical" evidence="1">
    <location>
        <begin position="108"/>
        <end position="125"/>
    </location>
</feature>
<sequence length="137" mass="15839">MVIRKLLGHNYLLLQAILYTGLITWASLAKFVNPIQVDVKDSDKIAHFGAYFVFAFIWFLFFFFSQKRTEGFNQSLIKSSLICFLYGLAMEIAQATLTNYRSFDWKDVLANTSGIIFVVILLKVFENKLIKFKSSRT</sequence>
<gene>
    <name evidence="3" type="ORF">SAMN04488508_103287</name>
</gene>
<proteinExistence type="predicted"/>
<dbReference type="Pfam" id="PF04892">
    <property type="entry name" value="VanZ"/>
    <property type="match status" value="1"/>
</dbReference>